<name>A0AAQ3UM51_PASNO</name>
<proteinExistence type="predicted"/>
<keyword evidence="1" id="KW-0472">Membrane</keyword>
<dbReference type="EMBL" id="CP144753">
    <property type="protein sequence ID" value="WVZ91719.1"/>
    <property type="molecule type" value="Genomic_DNA"/>
</dbReference>
<organism evidence="2 3">
    <name type="scientific">Paspalum notatum var. saurae</name>
    <dbReference type="NCBI Taxonomy" id="547442"/>
    <lineage>
        <taxon>Eukaryota</taxon>
        <taxon>Viridiplantae</taxon>
        <taxon>Streptophyta</taxon>
        <taxon>Embryophyta</taxon>
        <taxon>Tracheophyta</taxon>
        <taxon>Spermatophyta</taxon>
        <taxon>Magnoliopsida</taxon>
        <taxon>Liliopsida</taxon>
        <taxon>Poales</taxon>
        <taxon>Poaceae</taxon>
        <taxon>PACMAD clade</taxon>
        <taxon>Panicoideae</taxon>
        <taxon>Andropogonodae</taxon>
        <taxon>Paspaleae</taxon>
        <taxon>Paspalinae</taxon>
        <taxon>Paspalum</taxon>
    </lineage>
</organism>
<evidence type="ECO:0000256" key="1">
    <source>
        <dbReference type="SAM" id="Phobius"/>
    </source>
</evidence>
<keyword evidence="3" id="KW-1185">Reference proteome</keyword>
<accession>A0AAQ3UM51</accession>
<keyword evidence="1" id="KW-1133">Transmembrane helix</keyword>
<evidence type="ECO:0000313" key="2">
    <source>
        <dbReference type="EMBL" id="WVZ91719.1"/>
    </source>
</evidence>
<feature type="transmembrane region" description="Helical" evidence="1">
    <location>
        <begin position="441"/>
        <end position="460"/>
    </location>
</feature>
<keyword evidence="1" id="KW-0812">Transmembrane</keyword>
<protein>
    <submittedName>
        <fullName evidence="2">Uncharacterized protein</fullName>
    </submittedName>
</protein>
<reference evidence="2 3" key="1">
    <citation type="submission" date="2024-02" db="EMBL/GenBank/DDBJ databases">
        <title>High-quality chromosome-scale genome assembly of Pensacola bahiagrass (Paspalum notatum Flugge var. saurae).</title>
        <authorList>
            <person name="Vega J.M."/>
            <person name="Podio M."/>
            <person name="Orjuela J."/>
            <person name="Siena L.A."/>
            <person name="Pessino S.C."/>
            <person name="Combes M.C."/>
            <person name="Mariac C."/>
            <person name="Albertini E."/>
            <person name="Pupilli F."/>
            <person name="Ortiz J.P.A."/>
            <person name="Leblanc O."/>
        </authorList>
    </citation>
    <scope>NUCLEOTIDE SEQUENCE [LARGE SCALE GENOMIC DNA]</scope>
    <source>
        <strain evidence="2">R1</strain>
        <tissue evidence="2">Leaf</tissue>
    </source>
</reference>
<evidence type="ECO:0000313" key="3">
    <source>
        <dbReference type="Proteomes" id="UP001341281"/>
    </source>
</evidence>
<dbReference type="Pfam" id="PF03140">
    <property type="entry name" value="DUF247"/>
    <property type="match status" value="1"/>
</dbReference>
<dbReference type="InterPro" id="IPR004158">
    <property type="entry name" value="DUF247_pln"/>
</dbReference>
<dbReference type="Proteomes" id="UP001341281">
    <property type="component" value="Chromosome 09"/>
</dbReference>
<dbReference type="PANTHER" id="PTHR31549">
    <property type="entry name" value="PROTEIN, PUTATIVE (DUF247)-RELATED-RELATED"/>
    <property type="match status" value="1"/>
</dbReference>
<sequence>MEAFQSATPVAADVTINVAITGDAADEEASGIIVADATVQEKLGRAAEKLEADFSKMEAKMHRYPASFRGLRSKDDSYFVPQYVAIGPYHHGAAHLQRAEEMKRAAACFLCEDWGHPAEEVYAKILSVADDARSCYDDDLQQLQDAADFATMMFHDGCFLLHYIIHRTGRPARPSLACWFVVNQESILWDMFLLENQVPWLVLDSLMAFVPAPVGQFIANVVATSFEASWQGVGRDKSSFSWNKESGYKPAHLLDLLRYYQSGDRKSRGALTIPGTDVIPGIGITSVPQSSSAIDLAEIGVQLTSNRTAKFRDMGVRKGIFFCKLFLAPLVMDDTNARMLLNMLALEVSSRATYEDSPVRSYILLIAMLMNREEDVHQLRAKHILHGRFSDQRTLSFVKGLVDLSFDTNRHRLLLAELEAYRHKRWIWISLYKFVYNNQKSIVTVFSIIGVLVPIFKALFSIKQHQQ</sequence>
<dbReference type="PANTHER" id="PTHR31549:SF256">
    <property type="entry name" value="EXPRESSED PROTEIN"/>
    <property type="match status" value="1"/>
</dbReference>
<dbReference type="AlphaFoldDB" id="A0AAQ3UM51"/>
<gene>
    <name evidence="2" type="ORF">U9M48_037852</name>
</gene>